<feature type="transmembrane region" description="Helical" evidence="7">
    <location>
        <begin position="20"/>
        <end position="45"/>
    </location>
</feature>
<dbReference type="InterPro" id="IPR003838">
    <property type="entry name" value="ABC3_permease_C"/>
</dbReference>
<keyword evidence="5 7" id="KW-1133">Transmembrane helix</keyword>
<sequence length="419" mass="45613">MRFELFIASRYLRAKRRQAVIGVITAISVIGVAAGVASLVIALAINNGFRVDLERRLLGASSHVNLMRVESDGIKDWKPLLERLEKQPGVKAGAPAVYEQVLISRGARATGAVVKGVLPQYEKKVSELLGTVKLGSAETLEEAASPNEATAGQTPTLPPIVLGKEMSNELGATVGSIVLVTSPQGELTPFGIVPKYVRFKVVGIFNSGFFDYDKSWAFIRLRDAQQLFGLGDVASVLEFKIAEIDRAADVGHQLEAAAGPGFMSSNWMEQNKQIFEALQMERRVMFLAIGLIVFVAALNILISLTMMVMEKTRDIAVLMSMGAKRSQVRRIFIGQGVLIGLIGTFFGTILGYLGTWALSHYQFFKLNPEVYSIAYVPATPRLIDGVMVALVALAISFVATIYPSWSAARILPAESLRYE</sequence>
<evidence type="ECO:0000256" key="6">
    <source>
        <dbReference type="ARBA" id="ARBA00023136"/>
    </source>
</evidence>
<dbReference type="InterPro" id="IPR051447">
    <property type="entry name" value="Lipoprotein-release_system"/>
</dbReference>
<organism evidence="10 11">
    <name type="scientific">Candidatus Korobacter versatilis</name>
    <dbReference type="NCBI Taxonomy" id="658062"/>
    <lineage>
        <taxon>Bacteria</taxon>
        <taxon>Pseudomonadati</taxon>
        <taxon>Acidobacteriota</taxon>
        <taxon>Terriglobia</taxon>
        <taxon>Terriglobales</taxon>
        <taxon>Candidatus Korobacteraceae</taxon>
        <taxon>Candidatus Korobacter</taxon>
    </lineage>
</organism>
<evidence type="ECO:0000256" key="1">
    <source>
        <dbReference type="ARBA" id="ARBA00004651"/>
    </source>
</evidence>
<evidence type="ECO:0000313" key="11">
    <source>
        <dbReference type="Proteomes" id="UP000779809"/>
    </source>
</evidence>
<proteinExistence type="inferred from homology"/>
<dbReference type="EMBL" id="JACPNR010000011">
    <property type="protein sequence ID" value="MBI2678941.1"/>
    <property type="molecule type" value="Genomic_DNA"/>
</dbReference>
<evidence type="ECO:0000256" key="3">
    <source>
        <dbReference type="ARBA" id="ARBA00022475"/>
    </source>
</evidence>
<evidence type="ECO:0000313" key="10">
    <source>
        <dbReference type="EMBL" id="MBI2678941.1"/>
    </source>
</evidence>
<gene>
    <name evidence="10" type="ORF">HYX28_09175</name>
</gene>
<keyword evidence="6 7" id="KW-0472">Membrane</keyword>
<dbReference type="GO" id="GO:0098797">
    <property type="term" value="C:plasma membrane protein complex"/>
    <property type="evidence" value="ECO:0007669"/>
    <property type="project" value="TreeGrafter"/>
</dbReference>
<comment type="caution">
    <text evidence="10">The sequence shown here is derived from an EMBL/GenBank/DDBJ whole genome shotgun (WGS) entry which is preliminary data.</text>
</comment>
<evidence type="ECO:0000256" key="4">
    <source>
        <dbReference type="ARBA" id="ARBA00022692"/>
    </source>
</evidence>
<dbReference type="PANTHER" id="PTHR30489">
    <property type="entry name" value="LIPOPROTEIN-RELEASING SYSTEM TRANSMEMBRANE PROTEIN LOLE"/>
    <property type="match status" value="1"/>
</dbReference>
<comment type="similarity">
    <text evidence="2">Belongs to the ABC-4 integral membrane protein family. LolC/E subfamily.</text>
</comment>
<evidence type="ECO:0000256" key="5">
    <source>
        <dbReference type="ARBA" id="ARBA00022989"/>
    </source>
</evidence>
<protein>
    <submittedName>
        <fullName evidence="10">ABC transporter permease</fullName>
    </submittedName>
</protein>
<feature type="transmembrane region" description="Helical" evidence="7">
    <location>
        <begin position="330"/>
        <end position="353"/>
    </location>
</feature>
<comment type="subcellular location">
    <subcellularLocation>
        <location evidence="1">Cell membrane</location>
        <topology evidence="1">Multi-pass membrane protein</topology>
    </subcellularLocation>
</comment>
<evidence type="ECO:0000259" key="8">
    <source>
        <dbReference type="Pfam" id="PF02687"/>
    </source>
</evidence>
<evidence type="ECO:0000256" key="7">
    <source>
        <dbReference type="SAM" id="Phobius"/>
    </source>
</evidence>
<dbReference type="AlphaFoldDB" id="A0A932A936"/>
<dbReference type="InterPro" id="IPR025857">
    <property type="entry name" value="MacB_PCD"/>
</dbReference>
<feature type="transmembrane region" description="Helical" evidence="7">
    <location>
        <begin position="284"/>
        <end position="309"/>
    </location>
</feature>
<evidence type="ECO:0000259" key="9">
    <source>
        <dbReference type="Pfam" id="PF12704"/>
    </source>
</evidence>
<name>A0A932A936_9BACT</name>
<dbReference type="GO" id="GO:0044874">
    <property type="term" value="P:lipoprotein localization to outer membrane"/>
    <property type="evidence" value="ECO:0007669"/>
    <property type="project" value="TreeGrafter"/>
</dbReference>
<dbReference type="PANTHER" id="PTHR30489:SF0">
    <property type="entry name" value="LIPOPROTEIN-RELEASING SYSTEM TRANSMEMBRANE PROTEIN LOLE"/>
    <property type="match status" value="1"/>
</dbReference>
<evidence type="ECO:0000256" key="2">
    <source>
        <dbReference type="ARBA" id="ARBA00005236"/>
    </source>
</evidence>
<dbReference type="Proteomes" id="UP000779809">
    <property type="component" value="Unassembled WGS sequence"/>
</dbReference>
<reference evidence="10" key="1">
    <citation type="submission" date="2020-07" db="EMBL/GenBank/DDBJ databases">
        <title>Huge and variable diversity of episymbiotic CPR bacteria and DPANN archaea in groundwater ecosystems.</title>
        <authorList>
            <person name="He C.Y."/>
            <person name="Keren R."/>
            <person name="Whittaker M."/>
            <person name="Farag I.F."/>
            <person name="Doudna J."/>
            <person name="Cate J.H.D."/>
            <person name="Banfield J.F."/>
        </authorList>
    </citation>
    <scope>NUCLEOTIDE SEQUENCE</scope>
    <source>
        <strain evidence="10">NC_groundwater_580_Pr5_B-0.1um_64_19</strain>
    </source>
</reference>
<feature type="domain" description="MacB-like periplasmic core" evidence="9">
    <location>
        <begin position="25"/>
        <end position="256"/>
    </location>
</feature>
<dbReference type="Pfam" id="PF12704">
    <property type="entry name" value="MacB_PCD"/>
    <property type="match status" value="1"/>
</dbReference>
<keyword evidence="3" id="KW-1003">Cell membrane</keyword>
<dbReference type="Pfam" id="PF02687">
    <property type="entry name" value="FtsX"/>
    <property type="match status" value="1"/>
</dbReference>
<accession>A0A932A936</accession>
<keyword evidence="4 7" id="KW-0812">Transmembrane</keyword>
<feature type="transmembrane region" description="Helical" evidence="7">
    <location>
        <begin position="382"/>
        <end position="402"/>
    </location>
</feature>
<feature type="domain" description="ABC3 transporter permease C-terminal" evidence="8">
    <location>
        <begin position="287"/>
        <end position="410"/>
    </location>
</feature>